<dbReference type="Pfam" id="PF19372">
    <property type="entry name" value="DUF5947"/>
    <property type="match status" value="1"/>
</dbReference>
<comment type="caution">
    <text evidence="2">The sequence shown here is derived from an EMBL/GenBank/DDBJ whole genome shotgun (WGS) entry which is preliminary data.</text>
</comment>
<dbReference type="InterPro" id="IPR045991">
    <property type="entry name" value="DUF5947"/>
</dbReference>
<feature type="compositionally biased region" description="Basic and acidic residues" evidence="1">
    <location>
        <begin position="12"/>
        <end position="43"/>
    </location>
</feature>
<dbReference type="Proteomes" id="UP000641932">
    <property type="component" value="Unassembled WGS sequence"/>
</dbReference>
<sequence length="261" mass="28957">MTARRIQAGPERAVRPDRARPRPGRAPEVRASEVRGAQDRGGRGGEAGPPTGPAALRRFTRRPAGPAEERCDLCGETLPPEHRHLVDTRQRALKCSCVPCHMLFTRPGAGSGRFRAVPDRYLRDPDFTLDDADWNRLQIPVALVFFFRNSDLGRLVAFYPSPAGATESELDPQTWDDVIGGSRLAQTLEPDVEALLVHREKGEHGECFLVPIDTCYELVGRMRLHWQGFDGGAEARADLAEFFQRVREHARPCADAEGSTP</sequence>
<name>A0A917ZPF7_9ACTN</name>
<reference evidence="2" key="2">
    <citation type="submission" date="2020-09" db="EMBL/GenBank/DDBJ databases">
        <authorList>
            <person name="Sun Q."/>
            <person name="Zhou Y."/>
        </authorList>
    </citation>
    <scope>NUCLEOTIDE SEQUENCE</scope>
    <source>
        <strain evidence="2">CGMCC 4.7201</strain>
    </source>
</reference>
<evidence type="ECO:0000256" key="1">
    <source>
        <dbReference type="SAM" id="MobiDB-lite"/>
    </source>
</evidence>
<accession>A0A917ZPF7</accession>
<organism evidence="2 3">
    <name type="scientific">Wenjunlia tyrosinilytica</name>
    <dbReference type="NCBI Taxonomy" id="1544741"/>
    <lineage>
        <taxon>Bacteria</taxon>
        <taxon>Bacillati</taxon>
        <taxon>Actinomycetota</taxon>
        <taxon>Actinomycetes</taxon>
        <taxon>Kitasatosporales</taxon>
        <taxon>Streptomycetaceae</taxon>
        <taxon>Wenjunlia</taxon>
    </lineage>
</organism>
<dbReference type="RefSeq" id="WP_308425140.1">
    <property type="nucleotide sequence ID" value="NZ_BMMS01000010.1"/>
</dbReference>
<feature type="region of interest" description="Disordered" evidence="1">
    <location>
        <begin position="1"/>
        <end position="64"/>
    </location>
</feature>
<proteinExistence type="predicted"/>
<reference evidence="2" key="1">
    <citation type="journal article" date="2014" name="Int. J. Syst. Evol. Microbiol.">
        <title>Complete genome sequence of Corynebacterium casei LMG S-19264T (=DSM 44701T), isolated from a smear-ripened cheese.</title>
        <authorList>
            <consortium name="US DOE Joint Genome Institute (JGI-PGF)"/>
            <person name="Walter F."/>
            <person name="Albersmeier A."/>
            <person name="Kalinowski J."/>
            <person name="Ruckert C."/>
        </authorList>
    </citation>
    <scope>NUCLEOTIDE SEQUENCE</scope>
    <source>
        <strain evidence="2">CGMCC 4.7201</strain>
    </source>
</reference>
<evidence type="ECO:0000313" key="2">
    <source>
        <dbReference type="EMBL" id="GGO87930.1"/>
    </source>
</evidence>
<gene>
    <name evidence="2" type="ORF">GCM10012280_27540</name>
</gene>
<evidence type="ECO:0000313" key="3">
    <source>
        <dbReference type="Proteomes" id="UP000641932"/>
    </source>
</evidence>
<protein>
    <submittedName>
        <fullName evidence="2">Uncharacterized protein</fullName>
    </submittedName>
</protein>
<keyword evidence="3" id="KW-1185">Reference proteome</keyword>
<dbReference type="EMBL" id="BMMS01000010">
    <property type="protein sequence ID" value="GGO87930.1"/>
    <property type="molecule type" value="Genomic_DNA"/>
</dbReference>
<dbReference type="AlphaFoldDB" id="A0A917ZPF7"/>